<dbReference type="NCBIfam" id="TIGR02543">
    <property type="entry name" value="List_Bact_rpt"/>
    <property type="match status" value="2"/>
</dbReference>
<dbReference type="Gene3D" id="2.40.30.20">
    <property type="match status" value="1"/>
</dbReference>
<gene>
    <name evidence="2" type="ORF">UFOPK3266_00728</name>
</gene>
<protein>
    <submittedName>
        <fullName evidence="2">Unannotated protein</fullName>
    </submittedName>
</protein>
<evidence type="ECO:0000313" key="2">
    <source>
        <dbReference type="EMBL" id="CAB4842812.1"/>
    </source>
</evidence>
<dbReference type="InterPro" id="IPR023366">
    <property type="entry name" value="ATP_synth_asu-like_sf"/>
</dbReference>
<comment type="subcellular location">
    <subcellularLocation>
        <location evidence="1">Cell envelope</location>
    </subcellularLocation>
</comment>
<dbReference type="EMBL" id="CAFBAA010000014">
    <property type="protein sequence ID" value="CAB4842812.1"/>
    <property type="molecule type" value="Genomic_DNA"/>
</dbReference>
<proteinExistence type="predicted"/>
<dbReference type="Gene3D" id="2.60.40.4270">
    <property type="entry name" value="Listeria-Bacteroides repeat domain"/>
    <property type="match status" value="4"/>
</dbReference>
<dbReference type="Pfam" id="PF09479">
    <property type="entry name" value="Flg_new"/>
    <property type="match status" value="4"/>
</dbReference>
<name>A0A6J7BBV9_9ZZZZ</name>
<reference evidence="2" key="1">
    <citation type="submission" date="2020-05" db="EMBL/GenBank/DDBJ databases">
        <authorList>
            <person name="Chiriac C."/>
            <person name="Salcher M."/>
            <person name="Ghai R."/>
            <person name="Kavagutti S V."/>
        </authorList>
    </citation>
    <scope>NUCLEOTIDE SEQUENCE</scope>
</reference>
<dbReference type="InterPro" id="IPR013378">
    <property type="entry name" value="InlB-like_B-rpt"/>
</dbReference>
<accession>A0A6J7BBV9</accession>
<sequence>MNKRTWRPISLGTLVALLLSLITVIVGPLVAASATTFDMTGNTLAFNHTNLTATITRVATSNGVITYTAANSFTAGQLVTITGITTNPVNRFNLANVIINTASSTTFTVLNAATGTYTSGGTATQLNDYRNVVGTGVANGDQVLYYNVATISAGNTVDAVVTTTTSNTTVSAFDGESAVPGKPGYFQPNLTLSGTNGKAVFHFAFYEHGTYTGSNTGTPVVLNNVTISSVDLDNGGSGYQFTEFGGFQQYTLTNHTMLTPAVVTGTRLERFTTRETANLADVPQDMVQVTYLTLSSIDVAVGLVGSSGAIGYFGISFSALPWGASITDPVVGSPTTIGPRAITGITTSGGTVTYTTSANHGFSVGQSVTVTGCSTSGYNGSSMTITTVASTKKFAVTKAQTGGSCPAGSATVTIPGVVTPAIGVSNVDNPANVAPTTSNTTAILTAGTATVITKNDLGAASFVDGDSNPFYKVKITGLPASGSFQHRIAGTWQNVTSNEEILTSDIDLENLRFTGSDAVHIKFRVHDGLVYSTDEYDLGITITNRSQTITFPEPGTRAVGVTFDSGVSSDSGLDVELVTTQTGVCTIVNGVQIRTGAEGECVVTASQRGNDTYSKATSVERTVHVSGRLAQAVTFADPGRQILDSNPKTIASNATADSNLTVQLVSQTLDVCTVDGLNINLIAAGPCEVWAKQEGNATYASATTIKHNFDVILPSWTITFNKNRASSGTVPPVSEVTKLLSVNAPTNSGNLQLTGYSFAGWNTQADGKGSVTYQPGDAITPTADLALYAKWSASITYDANGATSGDVPAVQAVVPGINTLALNSGTLRKSSHTFAGWNTLATGLGTSYAVSADFTVSGDVTLYAKWTSVITFSGNGESAGYVPPGSTPAVDSNVALPANTGTIKTGPLEKADHSFGGWNTNQQGTGTNYMPGVDTFPLTGNVTLYARWISTITYDANGGTGDVPTAQRGVDGNVRLDANPSNLTKGTLIFDHWSLTDDGSADNYGSGATFALSGNTTLFAIYAQRSYLRIVTPPKISQNANSITCSRGTFAYMDKGVTPVLASPTIANVFLLVGGTVFASAKPAVASSTVSWLKTDLATVRSGTALTCRVVANQGGLTPLTSESTDSPLAISLRAQQTKELNSIEATYQRDVNAAIAKQKAALAANPKLVMVFNANFKSEMSAAQSKKDAAIVASRIKRASEVAKAGIALIWP</sequence>
<dbReference type="GO" id="GO:0030313">
    <property type="term" value="C:cell envelope"/>
    <property type="evidence" value="ECO:0007669"/>
    <property type="project" value="UniProtKB-SubCell"/>
</dbReference>
<dbReference type="InterPro" id="IPR042229">
    <property type="entry name" value="Listeria/Bacterioides_rpt_sf"/>
</dbReference>
<dbReference type="AlphaFoldDB" id="A0A6J7BBV9"/>
<organism evidence="2">
    <name type="scientific">freshwater metagenome</name>
    <dbReference type="NCBI Taxonomy" id="449393"/>
    <lineage>
        <taxon>unclassified sequences</taxon>
        <taxon>metagenomes</taxon>
        <taxon>ecological metagenomes</taxon>
    </lineage>
</organism>
<evidence type="ECO:0000256" key="1">
    <source>
        <dbReference type="ARBA" id="ARBA00004196"/>
    </source>
</evidence>